<dbReference type="AlphaFoldDB" id="A0A5R8LSG2"/>
<dbReference type="OrthoDB" id="9882092at2"/>
<protein>
    <submittedName>
        <fullName evidence="1">Uncharacterized protein</fullName>
    </submittedName>
</protein>
<sequence>MGCVANPGVLGIGNRKSPKKYSDAIGNGLGDAAQGLIGFQVSQNQPSLFGYFFGDGKSIGKKKPALTVPYKRNAPYFPFLLPKPIFCRIFRVIPLK</sequence>
<organism evidence="1 2">
    <name type="scientific">Maribacter aurantiacus</name>
    <dbReference type="NCBI Taxonomy" id="1882343"/>
    <lineage>
        <taxon>Bacteria</taxon>
        <taxon>Pseudomonadati</taxon>
        <taxon>Bacteroidota</taxon>
        <taxon>Flavobacteriia</taxon>
        <taxon>Flavobacteriales</taxon>
        <taxon>Flavobacteriaceae</taxon>
        <taxon>Maribacter</taxon>
    </lineage>
</organism>
<keyword evidence="2" id="KW-1185">Reference proteome</keyword>
<dbReference type="Proteomes" id="UP000308382">
    <property type="component" value="Unassembled WGS sequence"/>
</dbReference>
<comment type="caution">
    <text evidence="1">The sequence shown here is derived from an EMBL/GenBank/DDBJ whole genome shotgun (WGS) entry which is preliminary data.</text>
</comment>
<dbReference type="EMBL" id="VBUK01000017">
    <property type="protein sequence ID" value="TLF40191.1"/>
    <property type="molecule type" value="Genomic_DNA"/>
</dbReference>
<name>A0A5R8LSG2_9FLAO</name>
<reference evidence="1 2" key="1">
    <citation type="journal article" date="2017" name="Int. J. Syst. Evol. Microbiol.">
        <title>Maripseudobacter aurantiacus gen. nov., sp. nov., a novel member of the family Flavobacteriaceae isolated from a sedimentation basin.</title>
        <authorList>
            <person name="Chen C."/>
            <person name="Su Y."/>
            <person name="Tao T."/>
            <person name="Fu G."/>
            <person name="Zhang C."/>
            <person name="Sun C."/>
            <person name="Zhang X."/>
            <person name="Wu M."/>
        </authorList>
    </citation>
    <scope>NUCLEOTIDE SEQUENCE [LARGE SCALE GENOMIC DNA]</scope>
    <source>
        <strain evidence="2">CDA4</strain>
    </source>
</reference>
<evidence type="ECO:0000313" key="2">
    <source>
        <dbReference type="Proteomes" id="UP000308382"/>
    </source>
</evidence>
<dbReference type="RefSeq" id="WP_138259723.1">
    <property type="nucleotide sequence ID" value="NZ_VBUK01000017.1"/>
</dbReference>
<gene>
    <name evidence="1" type="ORF">FEK29_17455</name>
</gene>
<evidence type="ECO:0000313" key="1">
    <source>
        <dbReference type="EMBL" id="TLF40191.1"/>
    </source>
</evidence>
<proteinExistence type="predicted"/>
<accession>A0A5R8LSG2</accession>